<dbReference type="AlphaFoldDB" id="A0A8J2Z2Q2"/>
<dbReference type="NCBIfam" id="NF041246">
    <property type="entry name" value="T6SS_IglH_TssF"/>
    <property type="match status" value="1"/>
</dbReference>
<reference evidence="1" key="1">
    <citation type="journal article" date="2014" name="Int. J. Syst. Evol. Microbiol.">
        <title>Complete genome sequence of Corynebacterium casei LMG S-19264T (=DSM 44701T), isolated from a smear-ripened cheese.</title>
        <authorList>
            <consortium name="US DOE Joint Genome Institute (JGI-PGF)"/>
            <person name="Walter F."/>
            <person name="Albersmeier A."/>
            <person name="Kalinowski J."/>
            <person name="Ruckert C."/>
        </authorList>
    </citation>
    <scope>NUCLEOTIDE SEQUENCE</scope>
    <source>
        <strain evidence="1">CGMCC 1.15758</strain>
    </source>
</reference>
<organism evidence="1 2">
    <name type="scientific">Cysteiniphilum litorale</name>
    <dbReference type="NCBI Taxonomy" id="2056700"/>
    <lineage>
        <taxon>Bacteria</taxon>
        <taxon>Pseudomonadati</taxon>
        <taxon>Pseudomonadota</taxon>
        <taxon>Gammaproteobacteria</taxon>
        <taxon>Thiotrichales</taxon>
        <taxon>Fastidiosibacteraceae</taxon>
        <taxon>Cysteiniphilum</taxon>
    </lineage>
</organism>
<evidence type="ECO:0000313" key="2">
    <source>
        <dbReference type="Proteomes" id="UP000636949"/>
    </source>
</evidence>
<keyword evidence="2" id="KW-1185">Reference proteome</keyword>
<sequence>MGLARNNEIKRLSSELDEHVLELVKALSGMLDDMESKLHKSFSQQLQQQQEARLLASYPWFFKHRPLRILTKIMPAMGVKETLPLNKTDGFSLKHKEKTIQLHPIGDIEIHSFVLDKVAIERNELVLVFKSPHLADIPKYLALDITDLQQIDENLKYSAHAANINEFMRLNHPYVSIAELKQTYIAQVYDAEFTNLHQYEAVRICFERPMWLNRLNISMVKDGEDTKSCQQFSLHFPNASMLLDQVPINQLTRLIHTNIAVLENKYNEYLPSFAVDCNRVDYPLSQTTKRSSYINQVLNIFDSEGSPVLQSYYDLHFNDGSDYILKLKGEYILAMGEESINEQARWQALVNYSDDIEIELKHYPHILIISQSIDANALAIELMQHTEFNAFTKKEIALLEALISLIDKPITIAEIMILLKHFYASVYIEYCVLELGKLPSELGWLELIKNLDSYSKKIQFPVLFRQTMMLFHQFICAFKPLLQG</sequence>
<proteinExistence type="predicted"/>
<protein>
    <submittedName>
        <fullName evidence="1">Uncharacterized protein</fullName>
    </submittedName>
</protein>
<name>A0A8J2Z2Q2_9GAMM</name>
<comment type="caution">
    <text evidence="1">The sequence shown here is derived from an EMBL/GenBank/DDBJ whole genome shotgun (WGS) entry which is preliminary data.</text>
</comment>
<dbReference type="EMBL" id="BMJS01000003">
    <property type="protein sequence ID" value="GGF90900.1"/>
    <property type="molecule type" value="Genomic_DNA"/>
</dbReference>
<gene>
    <name evidence="1" type="ORF">GCM10010995_05230</name>
</gene>
<reference evidence="1" key="2">
    <citation type="submission" date="2020-09" db="EMBL/GenBank/DDBJ databases">
        <authorList>
            <person name="Sun Q."/>
            <person name="Zhou Y."/>
        </authorList>
    </citation>
    <scope>NUCLEOTIDE SEQUENCE</scope>
    <source>
        <strain evidence="1">CGMCC 1.15758</strain>
    </source>
</reference>
<dbReference type="Proteomes" id="UP000636949">
    <property type="component" value="Unassembled WGS sequence"/>
</dbReference>
<dbReference type="RefSeq" id="WP_117001614.1">
    <property type="nucleotide sequence ID" value="NZ_BMJS01000003.1"/>
</dbReference>
<evidence type="ECO:0000313" key="1">
    <source>
        <dbReference type="EMBL" id="GGF90900.1"/>
    </source>
</evidence>
<accession>A0A8J2Z2Q2</accession>